<evidence type="ECO:0000256" key="1">
    <source>
        <dbReference type="ARBA" id="ARBA00006479"/>
    </source>
</evidence>
<sequence>MSITSRGSGPHVLRRLNASAVLTALRTGGPQRVADLMDRTGLTRPTVTQALTLLEKAGWISQSGVETTPRKGRPAQLVSFRASAGCLLGVDVGPHKAIVMITDLVGAGLAEVRVPTAAAGDGRALITLIADAVRHALDQAGRTQDEVYAVCIGSPGIADPENRTFRLAPSIPGWAELPLDVELGRMFRCPVLVENDVNLSVLAERWQGVATEAGTVMFVHWGSRIGAGIMVGGRLHRGVGGAAGEIGFIDLDETPPVVGGMGPFERVVGADAISRLGGDRFPDSGAVLRAAADGDPDALAAVDEVAARFARGLAPALLVLDPELVVIGGGVSRGGPPLLAALDRHLRPRTLVPPRLALSALGDRAGALGAIRACLDNLEATLADGL</sequence>
<dbReference type="GO" id="GO:0016301">
    <property type="term" value="F:kinase activity"/>
    <property type="evidence" value="ECO:0007669"/>
    <property type="project" value="UniProtKB-KW"/>
</dbReference>
<dbReference type="PANTHER" id="PTHR18964">
    <property type="entry name" value="ROK (REPRESSOR, ORF, KINASE) FAMILY"/>
    <property type="match status" value="1"/>
</dbReference>
<dbReference type="Proteomes" id="UP001240984">
    <property type="component" value="Unassembled WGS sequence"/>
</dbReference>
<dbReference type="Gene3D" id="3.30.420.40">
    <property type="match status" value="2"/>
</dbReference>
<organism evidence="3 4">
    <name type="scientific">Catenuloplanes nepalensis</name>
    <dbReference type="NCBI Taxonomy" id="587533"/>
    <lineage>
        <taxon>Bacteria</taxon>
        <taxon>Bacillati</taxon>
        <taxon>Actinomycetota</taxon>
        <taxon>Actinomycetes</taxon>
        <taxon>Micromonosporales</taxon>
        <taxon>Micromonosporaceae</taxon>
        <taxon>Catenuloplanes</taxon>
    </lineage>
</organism>
<comment type="caution">
    <text evidence="3">The sequence shown here is derived from an EMBL/GenBank/DDBJ whole genome shotgun (WGS) entry which is preliminary data.</text>
</comment>
<dbReference type="Gene3D" id="1.10.10.10">
    <property type="entry name" value="Winged helix-like DNA-binding domain superfamily/Winged helix DNA-binding domain"/>
    <property type="match status" value="1"/>
</dbReference>
<dbReference type="EMBL" id="JAUSRA010000001">
    <property type="protein sequence ID" value="MDP9795937.1"/>
    <property type="molecule type" value="Genomic_DNA"/>
</dbReference>
<dbReference type="InterPro" id="IPR000835">
    <property type="entry name" value="HTH_MarR-typ"/>
</dbReference>
<dbReference type="Pfam" id="PF00480">
    <property type="entry name" value="ROK"/>
    <property type="match status" value="1"/>
</dbReference>
<dbReference type="SUPFAM" id="SSF46785">
    <property type="entry name" value="Winged helix' DNA-binding domain"/>
    <property type="match status" value="1"/>
</dbReference>
<gene>
    <name evidence="3" type="ORF">J2S43_004449</name>
</gene>
<dbReference type="InterPro" id="IPR043129">
    <property type="entry name" value="ATPase_NBD"/>
</dbReference>
<dbReference type="PANTHER" id="PTHR18964:SF149">
    <property type="entry name" value="BIFUNCTIONAL UDP-N-ACETYLGLUCOSAMINE 2-EPIMERASE_N-ACETYLMANNOSAMINE KINASE"/>
    <property type="match status" value="1"/>
</dbReference>
<evidence type="ECO:0000259" key="2">
    <source>
        <dbReference type="Pfam" id="PF12802"/>
    </source>
</evidence>
<evidence type="ECO:0000313" key="3">
    <source>
        <dbReference type="EMBL" id="MDP9795937.1"/>
    </source>
</evidence>
<dbReference type="SUPFAM" id="SSF53067">
    <property type="entry name" value="Actin-like ATPase domain"/>
    <property type="match status" value="1"/>
</dbReference>
<accession>A0ABT9MWX3</accession>
<name>A0ABT9MWX3_9ACTN</name>
<dbReference type="Pfam" id="PF12802">
    <property type="entry name" value="MarR_2"/>
    <property type="match status" value="1"/>
</dbReference>
<comment type="similarity">
    <text evidence="1">Belongs to the ROK (NagC/XylR) family.</text>
</comment>
<dbReference type="RefSeq" id="WP_306832126.1">
    <property type="nucleotide sequence ID" value="NZ_JAUSRA010000001.1"/>
</dbReference>
<feature type="domain" description="HTH marR-type" evidence="2">
    <location>
        <begin position="18"/>
        <end position="62"/>
    </location>
</feature>
<protein>
    <submittedName>
        <fullName evidence="3">NBD/HSP70 family sugar kinase</fullName>
    </submittedName>
</protein>
<keyword evidence="3" id="KW-0808">Transferase</keyword>
<dbReference type="InterPro" id="IPR036388">
    <property type="entry name" value="WH-like_DNA-bd_sf"/>
</dbReference>
<proteinExistence type="inferred from homology"/>
<keyword evidence="4" id="KW-1185">Reference proteome</keyword>
<reference evidence="3 4" key="1">
    <citation type="submission" date="2023-07" db="EMBL/GenBank/DDBJ databases">
        <title>Sequencing the genomes of 1000 actinobacteria strains.</title>
        <authorList>
            <person name="Klenk H.-P."/>
        </authorList>
    </citation>
    <scope>NUCLEOTIDE SEQUENCE [LARGE SCALE GENOMIC DNA]</scope>
    <source>
        <strain evidence="3 4">DSM 44710</strain>
    </source>
</reference>
<evidence type="ECO:0000313" key="4">
    <source>
        <dbReference type="Proteomes" id="UP001240984"/>
    </source>
</evidence>
<dbReference type="InterPro" id="IPR000600">
    <property type="entry name" value="ROK"/>
</dbReference>
<keyword evidence="3" id="KW-0418">Kinase</keyword>
<dbReference type="InterPro" id="IPR036390">
    <property type="entry name" value="WH_DNA-bd_sf"/>
</dbReference>